<dbReference type="InterPro" id="IPR038770">
    <property type="entry name" value="Na+/solute_symporter_sf"/>
</dbReference>
<dbReference type="PANTHER" id="PTHR10361">
    <property type="entry name" value="SODIUM-BILE ACID COTRANSPORTER"/>
    <property type="match status" value="1"/>
</dbReference>
<dbReference type="OrthoDB" id="5244178at2"/>
<feature type="transmembrane region" description="Helical" evidence="5">
    <location>
        <begin position="251"/>
        <end position="270"/>
    </location>
</feature>
<sequence length="316" mass="34733">MKVLAWISDHLLHFVLIVGTFSLIFPEPGSSLGWIVTPVLAIMVLNVSMTIKAEDFKQIRKHPFMIFWGVFLQFVPMALFALFLGKLFSYWPNIRIGQLLLGSLPADVSAPLMVYLAGGSTAIGTAMLVVAMALTPFVLPNVLAWFGGVAFNIPVSYLVIELAGIIVIPVVLGILLNYQSVKVRENEQVWSGIASLCYILLLFVVVSSNAKAIISLKMFALLILLAEIALNLFGFALAYLTKLIFKQKETFLPLLFLVSTKEFGIASAAVETMNLNSALVIPSAFYAVVQMISSPIMVKIIKNIQAKKSDKAYERK</sequence>
<evidence type="ECO:0000313" key="7">
    <source>
        <dbReference type="Proteomes" id="UP000238916"/>
    </source>
</evidence>
<evidence type="ECO:0000256" key="4">
    <source>
        <dbReference type="ARBA" id="ARBA00023136"/>
    </source>
</evidence>
<evidence type="ECO:0000256" key="1">
    <source>
        <dbReference type="ARBA" id="ARBA00004141"/>
    </source>
</evidence>
<dbReference type="Gene3D" id="1.20.1530.20">
    <property type="match status" value="1"/>
</dbReference>
<evidence type="ECO:0000256" key="3">
    <source>
        <dbReference type="ARBA" id="ARBA00022989"/>
    </source>
</evidence>
<evidence type="ECO:0000256" key="5">
    <source>
        <dbReference type="SAM" id="Phobius"/>
    </source>
</evidence>
<dbReference type="InterPro" id="IPR004710">
    <property type="entry name" value="Bilac:Na_transpt"/>
</dbReference>
<feature type="transmembrane region" description="Helical" evidence="5">
    <location>
        <begin position="63"/>
        <end position="84"/>
    </location>
</feature>
<dbReference type="Pfam" id="PF01758">
    <property type="entry name" value="SBF"/>
    <property type="match status" value="1"/>
</dbReference>
<keyword evidence="3 5" id="KW-1133">Transmembrane helix</keyword>
<feature type="transmembrane region" description="Helical" evidence="5">
    <location>
        <begin position="189"/>
        <end position="206"/>
    </location>
</feature>
<name>A0A2U3KBF5_9FIRM</name>
<feature type="transmembrane region" description="Helical" evidence="5">
    <location>
        <begin position="157"/>
        <end position="177"/>
    </location>
</feature>
<keyword evidence="4 5" id="KW-0472">Membrane</keyword>
<reference evidence="7" key="1">
    <citation type="submission" date="2018-02" db="EMBL/GenBank/DDBJ databases">
        <authorList>
            <person name="Hausmann B."/>
        </authorList>
    </citation>
    <scope>NUCLEOTIDE SEQUENCE [LARGE SCALE GENOMIC DNA]</scope>
    <source>
        <strain evidence="7">Peat soil MAG SbF1</strain>
    </source>
</reference>
<accession>A0A2U3KBF5</accession>
<feature type="transmembrane region" description="Helical" evidence="5">
    <location>
        <begin position="96"/>
        <end position="116"/>
    </location>
</feature>
<dbReference type="PANTHER" id="PTHR10361:SF28">
    <property type="entry name" value="P3 PROTEIN-RELATED"/>
    <property type="match status" value="1"/>
</dbReference>
<dbReference type="EMBL" id="OMOF01000080">
    <property type="protein sequence ID" value="SPF36995.1"/>
    <property type="molecule type" value="Genomic_DNA"/>
</dbReference>
<dbReference type="GO" id="GO:0016020">
    <property type="term" value="C:membrane"/>
    <property type="evidence" value="ECO:0007669"/>
    <property type="project" value="UniProtKB-SubCell"/>
</dbReference>
<comment type="subcellular location">
    <subcellularLocation>
        <location evidence="1">Membrane</location>
        <topology evidence="1">Multi-pass membrane protein</topology>
    </subcellularLocation>
</comment>
<dbReference type="InterPro" id="IPR002657">
    <property type="entry name" value="BilAc:Na_symport/Acr3"/>
</dbReference>
<evidence type="ECO:0000256" key="2">
    <source>
        <dbReference type="ARBA" id="ARBA00022692"/>
    </source>
</evidence>
<feature type="transmembrane region" description="Helical" evidence="5">
    <location>
        <begin position="31"/>
        <end position="51"/>
    </location>
</feature>
<protein>
    <submittedName>
        <fullName evidence="6">Putative Na+-dependent transporter</fullName>
    </submittedName>
</protein>
<feature type="transmembrane region" description="Helical" evidence="5">
    <location>
        <begin position="7"/>
        <end position="25"/>
    </location>
</feature>
<dbReference type="AlphaFoldDB" id="A0A2U3KBF5"/>
<evidence type="ECO:0000313" key="6">
    <source>
        <dbReference type="EMBL" id="SPF36995.1"/>
    </source>
</evidence>
<dbReference type="Proteomes" id="UP000238916">
    <property type="component" value="Unassembled WGS sequence"/>
</dbReference>
<keyword evidence="2 5" id="KW-0812">Transmembrane</keyword>
<gene>
    <name evidence="6" type="ORF">SBF1_1700001</name>
</gene>
<organism evidence="6 7">
    <name type="scientific">Candidatus Desulfosporosinus infrequens</name>
    <dbReference type="NCBI Taxonomy" id="2043169"/>
    <lineage>
        <taxon>Bacteria</taxon>
        <taxon>Bacillati</taxon>
        <taxon>Bacillota</taxon>
        <taxon>Clostridia</taxon>
        <taxon>Eubacteriales</taxon>
        <taxon>Desulfitobacteriaceae</taxon>
        <taxon>Desulfosporosinus</taxon>
    </lineage>
</organism>
<feature type="transmembrane region" description="Helical" evidence="5">
    <location>
        <begin position="218"/>
        <end position="239"/>
    </location>
</feature>
<proteinExistence type="predicted"/>
<feature type="transmembrane region" description="Helical" evidence="5">
    <location>
        <begin position="128"/>
        <end position="151"/>
    </location>
</feature>
<feature type="transmembrane region" description="Helical" evidence="5">
    <location>
        <begin position="276"/>
        <end position="298"/>
    </location>
</feature>